<dbReference type="InterPro" id="IPR051013">
    <property type="entry name" value="MBL_superfamily_lactonases"/>
</dbReference>
<proteinExistence type="inferred from homology"/>
<comment type="caution">
    <text evidence="7">The sequence shown here is derived from an EMBL/GenBank/DDBJ whole genome shotgun (WGS) entry which is preliminary data.</text>
</comment>
<keyword evidence="5" id="KW-0732">Signal</keyword>
<reference evidence="7 8" key="1">
    <citation type="submission" date="2020-08" db="EMBL/GenBank/DDBJ databases">
        <title>Genomic Encyclopedia of Type Strains, Phase IV (KMG-IV): sequencing the most valuable type-strain genomes for metagenomic binning, comparative biology and taxonomic classification.</title>
        <authorList>
            <person name="Goeker M."/>
        </authorList>
    </citation>
    <scope>NUCLEOTIDE SEQUENCE [LARGE SCALE GENOMIC DNA]</scope>
    <source>
        <strain evidence="7 8">DSM 4737</strain>
    </source>
</reference>
<dbReference type="PANTHER" id="PTHR42978:SF6">
    <property type="entry name" value="QUORUM-QUENCHING LACTONASE YTNP-RELATED"/>
    <property type="match status" value="1"/>
</dbReference>
<keyword evidence="8" id="KW-1185">Reference proteome</keyword>
<keyword evidence="2" id="KW-0479">Metal-binding</keyword>
<gene>
    <name evidence="7" type="ORF">GGR13_002429</name>
</gene>
<feature type="chain" id="PRO_5031055390" evidence="5">
    <location>
        <begin position="23"/>
        <end position="309"/>
    </location>
</feature>
<dbReference type="Proteomes" id="UP000545037">
    <property type="component" value="Unassembled WGS sequence"/>
</dbReference>
<evidence type="ECO:0000313" key="7">
    <source>
        <dbReference type="EMBL" id="MBB5746822.1"/>
    </source>
</evidence>
<dbReference type="PANTHER" id="PTHR42978">
    <property type="entry name" value="QUORUM-QUENCHING LACTONASE YTNP-RELATED-RELATED"/>
    <property type="match status" value="1"/>
</dbReference>
<keyword evidence="3 7" id="KW-0378">Hydrolase</keyword>
<dbReference type="GO" id="GO:0046872">
    <property type="term" value="F:metal ion binding"/>
    <property type="evidence" value="ECO:0007669"/>
    <property type="project" value="UniProtKB-KW"/>
</dbReference>
<name>A0A7W9CKE8_9CAUL</name>
<dbReference type="InterPro" id="IPR036866">
    <property type="entry name" value="RibonucZ/Hydroxyglut_hydro"/>
</dbReference>
<organism evidence="7 8">
    <name type="scientific">Brevundimonas variabilis</name>
    <dbReference type="NCBI Taxonomy" id="74312"/>
    <lineage>
        <taxon>Bacteria</taxon>
        <taxon>Pseudomonadati</taxon>
        <taxon>Pseudomonadota</taxon>
        <taxon>Alphaproteobacteria</taxon>
        <taxon>Caulobacterales</taxon>
        <taxon>Caulobacteraceae</taxon>
        <taxon>Brevundimonas</taxon>
    </lineage>
</organism>
<evidence type="ECO:0000259" key="6">
    <source>
        <dbReference type="SMART" id="SM00849"/>
    </source>
</evidence>
<dbReference type="CDD" id="cd07720">
    <property type="entry name" value="OPHC2-like_MBL-fold"/>
    <property type="match status" value="1"/>
</dbReference>
<dbReference type="GO" id="GO:0016787">
    <property type="term" value="F:hydrolase activity"/>
    <property type="evidence" value="ECO:0007669"/>
    <property type="project" value="UniProtKB-KW"/>
</dbReference>
<dbReference type="Gene3D" id="3.60.15.10">
    <property type="entry name" value="Ribonuclease Z/Hydroxyacylglutathione hydrolase-like"/>
    <property type="match status" value="1"/>
</dbReference>
<feature type="domain" description="Metallo-beta-lactamase" evidence="6">
    <location>
        <begin position="95"/>
        <end position="284"/>
    </location>
</feature>
<evidence type="ECO:0000256" key="3">
    <source>
        <dbReference type="ARBA" id="ARBA00022801"/>
    </source>
</evidence>
<dbReference type="SUPFAM" id="SSF56281">
    <property type="entry name" value="Metallo-hydrolase/oxidoreductase"/>
    <property type="match status" value="1"/>
</dbReference>
<evidence type="ECO:0000256" key="4">
    <source>
        <dbReference type="ARBA" id="ARBA00022833"/>
    </source>
</evidence>
<comment type="similarity">
    <text evidence="1">Belongs to the metallo-beta-lactamase superfamily.</text>
</comment>
<evidence type="ECO:0000256" key="5">
    <source>
        <dbReference type="SAM" id="SignalP"/>
    </source>
</evidence>
<dbReference type="EMBL" id="JACHOR010000004">
    <property type="protein sequence ID" value="MBB5746822.1"/>
    <property type="molecule type" value="Genomic_DNA"/>
</dbReference>
<accession>A0A7W9CKE8</accession>
<dbReference type="AlphaFoldDB" id="A0A7W9CKE8"/>
<dbReference type="PROSITE" id="PS51257">
    <property type="entry name" value="PROKAR_LIPOPROTEIN"/>
    <property type="match status" value="1"/>
</dbReference>
<dbReference type="Pfam" id="PF00753">
    <property type="entry name" value="Lactamase_B"/>
    <property type="match status" value="1"/>
</dbReference>
<dbReference type="RefSeq" id="WP_183213791.1">
    <property type="nucleotide sequence ID" value="NZ_JACHOR010000004.1"/>
</dbReference>
<protein>
    <submittedName>
        <fullName evidence="7">Glyoxylase-like metal-dependent hydrolase (Beta-lactamase superfamily II)</fullName>
    </submittedName>
</protein>
<keyword evidence="4" id="KW-0862">Zinc</keyword>
<evidence type="ECO:0000256" key="2">
    <source>
        <dbReference type="ARBA" id="ARBA00022723"/>
    </source>
</evidence>
<evidence type="ECO:0000256" key="1">
    <source>
        <dbReference type="ARBA" id="ARBA00007749"/>
    </source>
</evidence>
<evidence type="ECO:0000313" key="8">
    <source>
        <dbReference type="Proteomes" id="UP000545037"/>
    </source>
</evidence>
<dbReference type="InterPro" id="IPR001279">
    <property type="entry name" value="Metallo-B-lactamas"/>
</dbReference>
<sequence>MRVVNTAAVAALLMALAACNPAAETTDAAATETAAVVASPDVHAFKIGTMDAFALRDGSLAVPNDNKTLAIGESAADTNALLTAAGLPTDTLALSIQPLLVRNGDAVLLFDTGAAGGMGTEGKLMGSLTAAGVQPDQVTDIFISHLHGDHIGGLVTSAGALAFPNATIRLSNEEWAAMKADATLAALVTAITPKVQAFAAGSEIVPGVASVDIDGHTPGHSGYRIGTGADSLTYFGDTMHHQVISVQRPDWTIQFDGDEATAEASRKALLERAASENLHLYGVHFPFPGLGRIRKDGETFVWVPDAPAT</sequence>
<dbReference type="SMART" id="SM00849">
    <property type="entry name" value="Lactamase_B"/>
    <property type="match status" value="1"/>
</dbReference>
<feature type="signal peptide" evidence="5">
    <location>
        <begin position="1"/>
        <end position="22"/>
    </location>
</feature>